<gene>
    <name evidence="5" type="ORF">CK240_12050</name>
</gene>
<keyword evidence="1" id="KW-0805">Transcription regulation</keyword>
<evidence type="ECO:0000259" key="4">
    <source>
        <dbReference type="PROSITE" id="PS01124"/>
    </source>
</evidence>
<keyword evidence="2" id="KW-0238">DNA-binding</keyword>
<evidence type="ECO:0000313" key="6">
    <source>
        <dbReference type="Proteomes" id="UP000218023"/>
    </source>
</evidence>
<evidence type="ECO:0000256" key="3">
    <source>
        <dbReference type="ARBA" id="ARBA00023163"/>
    </source>
</evidence>
<comment type="caution">
    <text evidence="5">The sequence shown here is derived from an EMBL/GenBank/DDBJ whole genome shotgun (WGS) entry which is preliminary data.</text>
</comment>
<dbReference type="GO" id="GO:0043565">
    <property type="term" value="F:sequence-specific DNA binding"/>
    <property type="evidence" value="ECO:0007669"/>
    <property type="project" value="InterPro"/>
</dbReference>
<dbReference type="OrthoDB" id="186587at2"/>
<dbReference type="Proteomes" id="UP000218023">
    <property type="component" value="Unassembled WGS sequence"/>
</dbReference>
<accession>A0A2A2GIW1</accession>
<dbReference type="PROSITE" id="PS01124">
    <property type="entry name" value="HTH_ARAC_FAMILY_2"/>
    <property type="match status" value="1"/>
</dbReference>
<dbReference type="Gene3D" id="1.10.10.60">
    <property type="entry name" value="Homeodomain-like"/>
    <property type="match status" value="2"/>
</dbReference>
<dbReference type="InterPro" id="IPR009057">
    <property type="entry name" value="Homeodomain-like_sf"/>
</dbReference>
<dbReference type="InterPro" id="IPR018062">
    <property type="entry name" value="HTH_AraC-typ_CS"/>
</dbReference>
<dbReference type="AlphaFoldDB" id="A0A2A2GIW1"/>
<keyword evidence="6" id="KW-1185">Reference proteome</keyword>
<organism evidence="5 6">
    <name type="scientific">Paracoccus salipaludis</name>
    <dbReference type="NCBI Taxonomy" id="2032623"/>
    <lineage>
        <taxon>Bacteria</taxon>
        <taxon>Pseudomonadati</taxon>
        <taxon>Pseudomonadota</taxon>
        <taxon>Alphaproteobacteria</taxon>
        <taxon>Rhodobacterales</taxon>
        <taxon>Paracoccaceae</taxon>
        <taxon>Paracoccus</taxon>
    </lineage>
</organism>
<dbReference type="GO" id="GO:0003700">
    <property type="term" value="F:DNA-binding transcription factor activity"/>
    <property type="evidence" value="ECO:0007669"/>
    <property type="project" value="InterPro"/>
</dbReference>
<sequence length="340" mass="36456">MGRVASAAVHVGIVAIPEAGLATLSGIFDVLNSLAWLDGHEGLPAGPTFQVELLGEAADPVPLASGVTLPLHGAAPGRSCDIVIVPSLFVRGTGWKGGRYPDLARWIVERHRAGATICSACSGLFLIAETGLFDGVEATVHWPYARMFGAQYPAVRVHPDRALVVSGQRGELISSGASTSWHDLVLYLIGREAGPAAARAVCKAFALQRHVDGLAPFIVFDPPREHGDAVVAACQAWLDGHASVAFPVREMVARSGLSERGFSRRFQAATGHPPLDYVQRLRVEQAKRRLERTDDPIEQVAWAVGYEDPSAFRRLFARIAGISPGHYRRQFGHPGGTDRG</sequence>
<dbReference type="InterPro" id="IPR018060">
    <property type="entry name" value="HTH_AraC"/>
</dbReference>
<evidence type="ECO:0000313" key="5">
    <source>
        <dbReference type="EMBL" id="PAU96805.1"/>
    </source>
</evidence>
<reference evidence="5 6" key="1">
    <citation type="submission" date="2017-09" db="EMBL/GenBank/DDBJ databases">
        <title>Paracoccus alkalisoli sp. nov., isolated from saline alkaline soil.</title>
        <authorList>
            <person name="Dong X."/>
            <person name="Zhang G."/>
        </authorList>
    </citation>
    <scope>NUCLEOTIDE SEQUENCE [LARGE SCALE GENOMIC DNA]</scope>
    <source>
        <strain evidence="5 6">WN007</strain>
    </source>
</reference>
<dbReference type="PROSITE" id="PS00041">
    <property type="entry name" value="HTH_ARAC_FAMILY_1"/>
    <property type="match status" value="1"/>
</dbReference>
<dbReference type="SUPFAM" id="SSF52317">
    <property type="entry name" value="Class I glutamine amidotransferase-like"/>
    <property type="match status" value="1"/>
</dbReference>
<protein>
    <submittedName>
        <fullName evidence="5">Transcriptional regulator</fullName>
    </submittedName>
</protein>
<dbReference type="Pfam" id="PF12833">
    <property type="entry name" value="HTH_18"/>
    <property type="match status" value="1"/>
</dbReference>
<feature type="domain" description="HTH araC/xylS-type" evidence="4">
    <location>
        <begin position="232"/>
        <end position="330"/>
    </location>
</feature>
<dbReference type="Gene3D" id="3.40.50.880">
    <property type="match status" value="1"/>
</dbReference>
<name>A0A2A2GIW1_9RHOB</name>
<proteinExistence type="predicted"/>
<dbReference type="SUPFAM" id="SSF46689">
    <property type="entry name" value="Homeodomain-like"/>
    <property type="match status" value="2"/>
</dbReference>
<dbReference type="InterPro" id="IPR029062">
    <property type="entry name" value="Class_I_gatase-like"/>
</dbReference>
<evidence type="ECO:0000256" key="2">
    <source>
        <dbReference type="ARBA" id="ARBA00023125"/>
    </source>
</evidence>
<dbReference type="PANTHER" id="PTHR43130:SF11">
    <property type="entry name" value="TRANSCRIPTIONAL REGULATORY PROTEIN"/>
    <property type="match status" value="1"/>
</dbReference>
<dbReference type="PANTHER" id="PTHR43130">
    <property type="entry name" value="ARAC-FAMILY TRANSCRIPTIONAL REGULATOR"/>
    <property type="match status" value="1"/>
</dbReference>
<dbReference type="EMBL" id="NSJZ01000010">
    <property type="protein sequence ID" value="PAU96805.1"/>
    <property type="molecule type" value="Genomic_DNA"/>
</dbReference>
<dbReference type="SMART" id="SM00342">
    <property type="entry name" value="HTH_ARAC"/>
    <property type="match status" value="1"/>
</dbReference>
<keyword evidence="3" id="KW-0804">Transcription</keyword>
<dbReference type="InterPro" id="IPR052158">
    <property type="entry name" value="INH-QAR"/>
</dbReference>
<evidence type="ECO:0000256" key="1">
    <source>
        <dbReference type="ARBA" id="ARBA00023015"/>
    </source>
</evidence>